<dbReference type="EMBL" id="QPIJ01000005">
    <property type="protein sequence ID" value="RCV93103.1"/>
    <property type="molecule type" value="Genomic_DNA"/>
</dbReference>
<keyword evidence="1" id="KW-1133">Transmembrane helix</keyword>
<keyword evidence="3" id="KW-1185">Reference proteome</keyword>
<organism evidence="2 3">
    <name type="scientific">Vreelandella rituensis</name>
    <dbReference type="NCBI Taxonomy" id="2282306"/>
    <lineage>
        <taxon>Bacteria</taxon>
        <taxon>Pseudomonadati</taxon>
        <taxon>Pseudomonadota</taxon>
        <taxon>Gammaproteobacteria</taxon>
        <taxon>Oceanospirillales</taxon>
        <taxon>Halomonadaceae</taxon>
        <taxon>Vreelandella</taxon>
    </lineage>
</organism>
<name>A0A368UC72_9GAMM</name>
<keyword evidence="1" id="KW-0812">Transmembrane</keyword>
<sequence>MLWHLVAAVFAGLAAAGVGLFLRVVTRKWLPSWIVPVCAGLGMLAYQINHEYSWFSHKQSQLPESAQVISSEKGEAFWRPWTYFFPMTIAFRVVDQDNMVKSEANDQQLVEFILYHFEKLHMDRVTTQAYLLNCTTRDLLPLEGEQRQPRTTEMRQLKDSAPLYQALCNT</sequence>
<feature type="transmembrane region" description="Helical" evidence="1">
    <location>
        <begin position="31"/>
        <end position="48"/>
    </location>
</feature>
<comment type="caution">
    <text evidence="2">The sequence shown here is derived from an EMBL/GenBank/DDBJ whole genome shotgun (WGS) entry which is preliminary data.</text>
</comment>
<dbReference type="AlphaFoldDB" id="A0A368UC72"/>
<evidence type="ECO:0000313" key="2">
    <source>
        <dbReference type="EMBL" id="RCV93103.1"/>
    </source>
</evidence>
<evidence type="ECO:0000256" key="1">
    <source>
        <dbReference type="SAM" id="Phobius"/>
    </source>
</evidence>
<dbReference type="OrthoDB" id="8601734at2"/>
<proteinExistence type="predicted"/>
<accession>A0A368UC72</accession>
<keyword evidence="1" id="KW-0472">Membrane</keyword>
<evidence type="ECO:0000313" key="3">
    <source>
        <dbReference type="Proteomes" id="UP000253204"/>
    </source>
</evidence>
<gene>
    <name evidence="2" type="ORF">DU506_04055</name>
</gene>
<dbReference type="Proteomes" id="UP000253204">
    <property type="component" value="Unassembled WGS sequence"/>
</dbReference>
<protein>
    <submittedName>
        <fullName evidence="2">Uncharacterized protein</fullName>
    </submittedName>
</protein>
<reference evidence="2 3" key="1">
    <citation type="submission" date="2018-07" db="EMBL/GenBank/DDBJ databases">
        <title>Halomonas rutogse sp. nov., isolated from Lake TangqianCo on Tibetan Plateau.</title>
        <authorList>
            <person name="Lu H."/>
            <person name="Xing P."/>
            <person name="Wu Q."/>
        </authorList>
    </citation>
    <scope>NUCLEOTIDE SEQUENCE [LARGE SCALE GENOMIC DNA]</scope>
    <source>
        <strain evidence="2 3">TQ8S</strain>
    </source>
</reference>
<dbReference type="RefSeq" id="WP_114485674.1">
    <property type="nucleotide sequence ID" value="NZ_CBCSHM010000016.1"/>
</dbReference>